<dbReference type="Gene3D" id="3.40.50.510">
    <property type="entry name" value="Phosphotransferase system, mannose-type IIA component"/>
    <property type="match status" value="1"/>
</dbReference>
<accession>A0ABP7LBV9</accession>
<comment type="similarity">
    <text evidence="3">Belongs to the PEP-utilizing enzyme family.</text>
</comment>
<dbReference type="NCBIfam" id="TIGR01003">
    <property type="entry name" value="PTS_HPr_family"/>
    <property type="match status" value="1"/>
</dbReference>
<evidence type="ECO:0000259" key="8">
    <source>
        <dbReference type="PROSITE" id="PS51350"/>
    </source>
</evidence>
<dbReference type="GO" id="GO:0016301">
    <property type="term" value="F:kinase activity"/>
    <property type="evidence" value="ECO:0007669"/>
    <property type="project" value="UniProtKB-KW"/>
</dbReference>
<evidence type="ECO:0000256" key="5">
    <source>
        <dbReference type="ARBA" id="ARBA00022679"/>
    </source>
</evidence>
<dbReference type="Pfam" id="PF03610">
    <property type="entry name" value="EIIA-man"/>
    <property type="match status" value="1"/>
</dbReference>
<comment type="subunit">
    <text evidence="6">Homodimer. The dihydroxyacetone kinase complex is composed of a homodimer of DhaM, a homodimer of DhaK and the subunit DhaL.</text>
</comment>
<dbReference type="PROSITE" id="PS00369">
    <property type="entry name" value="PTS_HPR_HIS"/>
    <property type="match status" value="1"/>
</dbReference>
<evidence type="ECO:0000256" key="4">
    <source>
        <dbReference type="ARBA" id="ARBA00012095"/>
    </source>
</evidence>
<dbReference type="InterPro" id="IPR036618">
    <property type="entry name" value="PtsI_HPr-bd_sf"/>
</dbReference>
<dbReference type="Gene3D" id="3.30.1340.10">
    <property type="entry name" value="HPr-like"/>
    <property type="match status" value="1"/>
</dbReference>
<dbReference type="InterPro" id="IPR035895">
    <property type="entry name" value="HPr-like_sf"/>
</dbReference>
<sequence length="476" mass="50534">MINIVVVSHSAQLARGVQELAQQMMRADGCQLALAAGVDDEEHPIGTDAVKVMDAINSVAQCDGIVVLMDLGSALLSAETALELLEPAVAAKVKLCSAPLVEGTLAAVVAANAGAPLAQVLAEAQGALQAKQAQLGEAPGAEENVGLPLTEGKSVSWLVQNPHGLHARPAARLAETLAPFDAELLLEKNGQCVNPRSLNQLALLQVRHGDTIRLIANGTQADQALAAFKALAEQHFGETVSAQQQPSLHGMPVAESVSTGPVLQAASFWPAVAEKLIGADDVINEQQRLREALQHTLSDLNKLAERTATLIGKPQAGIFGAHSMLLDDPDLQQQAYARIAQRLYCAERAWREVLEAVADDYLALDDAYLRARELDVRDLLRRTLCHLQQQTIPPIALAEPVILVMDEIMPSDVVMLDRRMVLGICLSGGSVVSHSAILAKAMGIPMVVGLSGCMEKTHSGQKVMLDAARGVLQLSH</sequence>
<organism evidence="9 10">
    <name type="scientific">Gibbsiella dentisursi</name>
    <dbReference type="NCBI Taxonomy" id="796890"/>
    <lineage>
        <taxon>Bacteria</taxon>
        <taxon>Pseudomonadati</taxon>
        <taxon>Pseudomonadota</taxon>
        <taxon>Gammaproteobacteria</taxon>
        <taxon>Enterobacterales</taxon>
        <taxon>Yersiniaceae</taxon>
        <taxon>Gibbsiella</taxon>
    </lineage>
</organism>
<dbReference type="Gene3D" id="1.10.274.10">
    <property type="entry name" value="PtsI, HPr-binding domain"/>
    <property type="match status" value="1"/>
</dbReference>
<dbReference type="NCBIfam" id="NF008478">
    <property type="entry name" value="PRK11377.1"/>
    <property type="match status" value="1"/>
</dbReference>
<dbReference type="Gene3D" id="3.50.30.10">
    <property type="entry name" value="Phosphohistidine domain"/>
    <property type="match status" value="1"/>
</dbReference>
<dbReference type="InterPro" id="IPR012844">
    <property type="entry name" value="DhaM_N"/>
</dbReference>
<feature type="domain" description="PTS EIIA type-4" evidence="7">
    <location>
        <begin position="1"/>
        <end position="135"/>
    </location>
</feature>
<dbReference type="Pfam" id="PF05524">
    <property type="entry name" value="PEP-utilisers_N"/>
    <property type="match status" value="1"/>
</dbReference>
<gene>
    <name evidence="9" type="primary">dhaM</name>
    <name evidence="9" type="ORF">GCM10022405_25270</name>
</gene>
<dbReference type="PANTHER" id="PTHR38594">
    <property type="entry name" value="PEP-DEPENDENT DIHYDROXYACETONE KINASE, PHOSPHORYL DONOR SUBUNIT DHAM"/>
    <property type="match status" value="1"/>
</dbReference>
<dbReference type="Pfam" id="PF00391">
    <property type="entry name" value="PEP-utilizers"/>
    <property type="match status" value="1"/>
</dbReference>
<dbReference type="Pfam" id="PF00381">
    <property type="entry name" value="PTS-HPr"/>
    <property type="match status" value="1"/>
</dbReference>
<dbReference type="PROSITE" id="PS51096">
    <property type="entry name" value="PTS_EIIA_TYPE_4"/>
    <property type="match status" value="1"/>
</dbReference>
<feature type="domain" description="HPr" evidence="8">
    <location>
        <begin position="152"/>
        <end position="239"/>
    </location>
</feature>
<dbReference type="NCBIfam" id="TIGR02364">
    <property type="entry name" value="dha_pts"/>
    <property type="match status" value="1"/>
</dbReference>
<dbReference type="EMBL" id="BAABDG010000003">
    <property type="protein sequence ID" value="GAA3898866.1"/>
    <property type="molecule type" value="Genomic_DNA"/>
</dbReference>
<proteinExistence type="inferred from homology"/>
<evidence type="ECO:0000256" key="2">
    <source>
        <dbReference type="ARBA" id="ARBA00002788"/>
    </source>
</evidence>
<evidence type="ECO:0000256" key="1">
    <source>
        <dbReference type="ARBA" id="ARBA00001113"/>
    </source>
</evidence>
<dbReference type="Proteomes" id="UP001499994">
    <property type="component" value="Unassembled WGS sequence"/>
</dbReference>
<reference evidence="10" key="1">
    <citation type="journal article" date="2019" name="Int. J. Syst. Evol. Microbiol.">
        <title>The Global Catalogue of Microorganisms (GCM) 10K type strain sequencing project: providing services to taxonomists for standard genome sequencing and annotation.</title>
        <authorList>
            <consortium name="The Broad Institute Genomics Platform"/>
            <consortium name="The Broad Institute Genome Sequencing Center for Infectious Disease"/>
            <person name="Wu L."/>
            <person name="Ma J."/>
        </authorList>
    </citation>
    <scope>NUCLEOTIDE SEQUENCE [LARGE SCALE GENOMIC DNA]</scope>
    <source>
        <strain evidence="10">JCM 17201</strain>
    </source>
</reference>
<dbReference type="PROSITE" id="PS51350">
    <property type="entry name" value="PTS_HPR_DOM"/>
    <property type="match status" value="1"/>
</dbReference>
<dbReference type="InterPro" id="IPR000032">
    <property type="entry name" value="HPr-like"/>
</dbReference>
<dbReference type="InterPro" id="IPR036662">
    <property type="entry name" value="PTS_EIIA_man-typ_sf"/>
</dbReference>
<evidence type="ECO:0000313" key="10">
    <source>
        <dbReference type="Proteomes" id="UP001499994"/>
    </source>
</evidence>
<dbReference type="PANTHER" id="PTHR38594:SF1">
    <property type="entry name" value="PEP-DEPENDENT DIHYDROXYACETONE KINASE, PHOSPHORYL DONOR SUBUNIT DHAM"/>
    <property type="match status" value="1"/>
</dbReference>
<comment type="function">
    <text evidence="2">Component of the dihydroxyacetone kinase complex, which is responsible for the phosphoenolpyruvate (PEP)-dependent phosphorylation of dihydroxyacetone. DhaM serves as the phosphoryl donor. Is phosphorylated by phosphoenolpyruvate in an EI- and HPr-dependent reaction, and a phosphorelay system on histidine residues finally leads to phosphoryl transfer to DhaL and dihydroxyacetone.</text>
</comment>
<keyword evidence="9" id="KW-0418">Kinase</keyword>
<dbReference type="InterPro" id="IPR008731">
    <property type="entry name" value="PTS_EIN"/>
</dbReference>
<evidence type="ECO:0000256" key="3">
    <source>
        <dbReference type="ARBA" id="ARBA00007837"/>
    </source>
</evidence>
<name>A0ABP7LBV9_9GAMM</name>
<keyword evidence="10" id="KW-1185">Reference proteome</keyword>
<dbReference type="SUPFAM" id="SSF53062">
    <property type="entry name" value="PTS system fructose IIA component-like"/>
    <property type="match status" value="1"/>
</dbReference>
<dbReference type="RefSeq" id="WP_346081430.1">
    <property type="nucleotide sequence ID" value="NZ_BAABDG010000003.1"/>
</dbReference>
<dbReference type="InterPro" id="IPR036637">
    <property type="entry name" value="Phosphohistidine_dom_sf"/>
</dbReference>
<dbReference type="InterPro" id="IPR008279">
    <property type="entry name" value="PEP-util_enz_mobile_dom"/>
</dbReference>
<dbReference type="SUPFAM" id="SSF47831">
    <property type="entry name" value="Enzyme I of the PEP:sugar phosphotransferase system HPr-binding (sub)domain"/>
    <property type="match status" value="1"/>
</dbReference>
<comment type="catalytic activity">
    <reaction evidence="1">
        <text>dihydroxyacetone + phosphoenolpyruvate = dihydroxyacetone phosphate + pyruvate</text>
        <dbReference type="Rhea" id="RHEA:18381"/>
        <dbReference type="ChEBI" id="CHEBI:15361"/>
        <dbReference type="ChEBI" id="CHEBI:16016"/>
        <dbReference type="ChEBI" id="CHEBI:57642"/>
        <dbReference type="ChEBI" id="CHEBI:58702"/>
        <dbReference type="EC" id="2.7.1.121"/>
    </reaction>
</comment>
<dbReference type="SUPFAM" id="SSF55594">
    <property type="entry name" value="HPr-like"/>
    <property type="match status" value="1"/>
</dbReference>
<protein>
    <recommendedName>
        <fullName evidence="4">phosphoenolpyruvate--glycerone phosphotransferase</fullName>
        <ecNumber evidence="4">2.7.1.121</ecNumber>
    </recommendedName>
</protein>
<evidence type="ECO:0000313" key="9">
    <source>
        <dbReference type="EMBL" id="GAA3898866.1"/>
    </source>
</evidence>
<comment type="caution">
    <text evidence="9">The sequence shown here is derived from an EMBL/GenBank/DDBJ whole genome shotgun (WGS) entry which is preliminary data.</text>
</comment>
<keyword evidence="5" id="KW-0808">Transferase</keyword>
<dbReference type="SUPFAM" id="SSF52009">
    <property type="entry name" value="Phosphohistidine domain"/>
    <property type="match status" value="1"/>
</dbReference>
<dbReference type="CDD" id="cd00367">
    <property type="entry name" value="PTS-HPr_like"/>
    <property type="match status" value="1"/>
</dbReference>
<dbReference type="EC" id="2.7.1.121" evidence="4"/>
<dbReference type="InterPro" id="IPR004701">
    <property type="entry name" value="PTS_EIIA_man-typ"/>
</dbReference>
<dbReference type="InterPro" id="IPR001020">
    <property type="entry name" value="PTS_HPr_His_P_site"/>
</dbReference>
<dbReference type="InterPro" id="IPR039643">
    <property type="entry name" value="DhaM"/>
</dbReference>
<evidence type="ECO:0000259" key="7">
    <source>
        <dbReference type="PROSITE" id="PS51096"/>
    </source>
</evidence>
<dbReference type="PRINTS" id="PR00107">
    <property type="entry name" value="PHOSPHOCPHPR"/>
</dbReference>
<evidence type="ECO:0000256" key="6">
    <source>
        <dbReference type="ARBA" id="ARBA00046577"/>
    </source>
</evidence>